<reference evidence="7" key="1">
    <citation type="submission" date="2021-01" db="EMBL/GenBank/DDBJ databases">
        <authorList>
            <person name="Corre E."/>
            <person name="Pelletier E."/>
            <person name="Niang G."/>
            <person name="Scheremetjew M."/>
            <person name="Finn R."/>
            <person name="Kale V."/>
            <person name="Holt S."/>
            <person name="Cochrane G."/>
            <person name="Meng A."/>
            <person name="Brown T."/>
            <person name="Cohen L."/>
        </authorList>
    </citation>
    <scope>NUCLEOTIDE SEQUENCE</scope>
    <source>
        <strain evidence="7">FSP1.4</strain>
    </source>
</reference>
<protein>
    <recommendedName>
        <fullName evidence="6">AGC-kinase C-terminal domain-containing protein</fullName>
    </recommendedName>
</protein>
<dbReference type="Gene3D" id="1.10.510.10">
    <property type="entry name" value="Transferase(Phosphotransferase) domain 1"/>
    <property type="match status" value="1"/>
</dbReference>
<keyword evidence="3" id="KW-0547">Nucleotide-binding</keyword>
<keyword evidence="1" id="KW-0723">Serine/threonine-protein kinase</keyword>
<evidence type="ECO:0000256" key="1">
    <source>
        <dbReference type="ARBA" id="ARBA00022527"/>
    </source>
</evidence>
<dbReference type="Gene3D" id="3.30.200.20">
    <property type="entry name" value="Phosphorylase Kinase, domain 1"/>
    <property type="match status" value="1"/>
</dbReference>
<evidence type="ECO:0000256" key="3">
    <source>
        <dbReference type="ARBA" id="ARBA00022741"/>
    </source>
</evidence>
<proteinExistence type="predicted"/>
<keyword evidence="2" id="KW-0808">Transferase</keyword>
<dbReference type="SUPFAM" id="SSF56112">
    <property type="entry name" value="Protein kinase-like (PK-like)"/>
    <property type="match status" value="1"/>
</dbReference>
<keyword evidence="4" id="KW-0418">Kinase</keyword>
<dbReference type="GO" id="GO:0004674">
    <property type="term" value="F:protein serine/threonine kinase activity"/>
    <property type="evidence" value="ECO:0007669"/>
    <property type="project" value="UniProtKB-KW"/>
</dbReference>
<evidence type="ECO:0000256" key="4">
    <source>
        <dbReference type="ARBA" id="ARBA00022777"/>
    </source>
</evidence>
<dbReference type="EMBL" id="HBII01015505">
    <property type="protein sequence ID" value="CAE0347684.1"/>
    <property type="molecule type" value="Transcribed_RNA"/>
</dbReference>
<evidence type="ECO:0000256" key="2">
    <source>
        <dbReference type="ARBA" id="ARBA00022679"/>
    </source>
</evidence>
<accession>A0A7S3JA75</accession>
<dbReference type="AlphaFoldDB" id="A0A7S3JA75"/>
<dbReference type="GO" id="GO:0005524">
    <property type="term" value="F:ATP binding"/>
    <property type="evidence" value="ECO:0007669"/>
    <property type="project" value="UniProtKB-KW"/>
</dbReference>
<evidence type="ECO:0000259" key="6">
    <source>
        <dbReference type="PROSITE" id="PS51285"/>
    </source>
</evidence>
<keyword evidence="5" id="KW-0067">ATP-binding</keyword>
<evidence type="ECO:0000256" key="5">
    <source>
        <dbReference type="ARBA" id="ARBA00022840"/>
    </source>
</evidence>
<gene>
    <name evidence="7" type="ORF">EHAR0213_LOCUS6595</name>
</gene>
<dbReference type="PANTHER" id="PTHR24351">
    <property type="entry name" value="RIBOSOMAL PROTEIN S6 KINASE"/>
    <property type="match status" value="1"/>
</dbReference>
<organism evidence="7">
    <name type="scientific">Euplotes harpa</name>
    <dbReference type="NCBI Taxonomy" id="151035"/>
    <lineage>
        <taxon>Eukaryota</taxon>
        <taxon>Sar</taxon>
        <taxon>Alveolata</taxon>
        <taxon>Ciliophora</taxon>
        <taxon>Intramacronucleata</taxon>
        <taxon>Spirotrichea</taxon>
        <taxon>Hypotrichia</taxon>
        <taxon>Euplotida</taxon>
        <taxon>Euplotidae</taxon>
        <taxon>Euplotes</taxon>
    </lineage>
</organism>
<name>A0A7S3JA75_9SPIT</name>
<dbReference type="PROSITE" id="PS51285">
    <property type="entry name" value="AGC_KINASE_CTER"/>
    <property type="match status" value="1"/>
</dbReference>
<evidence type="ECO:0000313" key="7">
    <source>
        <dbReference type="EMBL" id="CAE0347684.1"/>
    </source>
</evidence>
<dbReference type="InterPro" id="IPR011009">
    <property type="entry name" value="Kinase-like_dom_sf"/>
</dbReference>
<dbReference type="InterPro" id="IPR000961">
    <property type="entry name" value="AGC-kinase_C"/>
</dbReference>
<feature type="domain" description="AGC-kinase C-terminal" evidence="6">
    <location>
        <begin position="70"/>
        <end position="163"/>
    </location>
</feature>
<sequence length="166" mass="19511">MLSGKHPYKVKSNDKMAMFKRIIEKPVKMRPEFSDDARSLLNGLLALKIYNRLGCSDWGAEEIKSHDFFKSVSWSMLSRKEIEPPILPKINDEERIKNLKLDESSVEDLAAEMSNENNNEETKEDINFKRKKAKSKMIKTGEKEYRLFENFDYVREEKAIRKYSPV</sequence>